<reference evidence="1 2" key="1">
    <citation type="journal article" date="2016" name="Nat. Commun.">
        <title>Thousands of microbial genomes shed light on interconnected biogeochemical processes in an aquifer system.</title>
        <authorList>
            <person name="Anantharaman K."/>
            <person name="Brown C.T."/>
            <person name="Hug L.A."/>
            <person name="Sharon I."/>
            <person name="Castelle C.J."/>
            <person name="Probst A.J."/>
            <person name="Thomas B.C."/>
            <person name="Singh A."/>
            <person name="Wilkins M.J."/>
            <person name="Karaoz U."/>
            <person name="Brodie E.L."/>
            <person name="Williams K.H."/>
            <person name="Hubbard S.S."/>
            <person name="Banfield J.F."/>
        </authorList>
    </citation>
    <scope>NUCLEOTIDE SEQUENCE [LARGE SCALE GENOMIC DNA]</scope>
</reference>
<accession>A0A1G2CFN7</accession>
<dbReference type="Proteomes" id="UP000176287">
    <property type="component" value="Unassembled WGS sequence"/>
</dbReference>
<proteinExistence type="predicted"/>
<evidence type="ECO:0000313" key="1">
    <source>
        <dbReference type="EMBL" id="OGZ00214.1"/>
    </source>
</evidence>
<protein>
    <submittedName>
        <fullName evidence="1">Uncharacterized protein</fullName>
    </submittedName>
</protein>
<comment type="caution">
    <text evidence="1">The sequence shown here is derived from an EMBL/GenBank/DDBJ whole genome shotgun (WGS) entry which is preliminary data.</text>
</comment>
<gene>
    <name evidence="1" type="ORF">A3B13_00125</name>
</gene>
<dbReference type="AlphaFoldDB" id="A0A1G2CFN7"/>
<dbReference type="EMBL" id="MHKZ01000026">
    <property type="protein sequence ID" value="OGZ00214.1"/>
    <property type="molecule type" value="Genomic_DNA"/>
</dbReference>
<evidence type="ECO:0000313" key="2">
    <source>
        <dbReference type="Proteomes" id="UP000176287"/>
    </source>
</evidence>
<sequence length="167" mass="18579">MEPSSKEMRKDEGMLHPHARTKLGGMNIFAGSSLAIKGDMVGKYKIEGTSGYLRKLATVIERHVPPTEINSWVIIPVPPATLATTTGIEDELGRSAVTLLARVHQVISLGKKGPGNFGRRMANLHFVKYKREKLALHWWTVGKRLYIDAREPVLAGFWKKGLRVHSA</sequence>
<organism evidence="1 2">
    <name type="scientific">Candidatus Liptonbacteria bacterium RIFCSPLOWO2_01_FULL_45_15</name>
    <dbReference type="NCBI Taxonomy" id="1798649"/>
    <lineage>
        <taxon>Bacteria</taxon>
        <taxon>Candidatus Liptoniibacteriota</taxon>
    </lineage>
</organism>
<name>A0A1G2CFN7_9BACT</name>